<gene>
    <name evidence="19" type="primary">cobS</name>
    <name evidence="20" type="ORF">HNR36_002366</name>
</gene>
<evidence type="ECO:0000256" key="4">
    <source>
        <dbReference type="ARBA" id="ARBA00010561"/>
    </source>
</evidence>
<reference evidence="20 21" key="1">
    <citation type="submission" date="2020-08" db="EMBL/GenBank/DDBJ databases">
        <title>Genomic Encyclopedia of Type Strains, Phase IV (KMG-IV): sequencing the most valuable type-strain genomes for metagenomic binning, comparative biology and taxonomic classification.</title>
        <authorList>
            <person name="Goeker M."/>
        </authorList>
    </citation>
    <scope>NUCLEOTIDE SEQUENCE [LARGE SCALE GENOMIC DNA]</scope>
    <source>
        <strain evidence="20 21">DSM 10633</strain>
    </source>
</reference>
<dbReference type="GO" id="GO:0005886">
    <property type="term" value="C:plasma membrane"/>
    <property type="evidence" value="ECO:0007669"/>
    <property type="project" value="UniProtKB-SubCell"/>
</dbReference>
<dbReference type="PANTHER" id="PTHR34148:SF1">
    <property type="entry name" value="ADENOSYLCOBINAMIDE-GDP RIBAZOLETRANSFERASE"/>
    <property type="match status" value="1"/>
</dbReference>
<keyword evidence="10 19" id="KW-0812">Transmembrane</keyword>
<dbReference type="Pfam" id="PF02654">
    <property type="entry name" value="CobS"/>
    <property type="match status" value="1"/>
</dbReference>
<comment type="function">
    <text evidence="14 19">Joins adenosylcobinamide-GDP and alpha-ribazole to generate adenosylcobalamin (Ado-cobalamin). Also synthesizes adenosylcobalamin 5'-phosphate from adenosylcobinamide-GDP and alpha-ribazole 5'-phosphate.</text>
</comment>
<dbReference type="RefSeq" id="WP_016838989.1">
    <property type="nucleotide sequence ID" value="NZ_JAAXPW010000014.1"/>
</dbReference>
<feature type="transmembrane region" description="Helical" evidence="19">
    <location>
        <begin position="208"/>
        <end position="225"/>
    </location>
</feature>
<dbReference type="EC" id="2.7.8.26" evidence="5 19"/>
<evidence type="ECO:0000256" key="8">
    <source>
        <dbReference type="ARBA" id="ARBA00022573"/>
    </source>
</evidence>
<evidence type="ECO:0000256" key="12">
    <source>
        <dbReference type="ARBA" id="ARBA00022989"/>
    </source>
</evidence>
<proteinExistence type="inferred from homology"/>
<evidence type="ECO:0000256" key="13">
    <source>
        <dbReference type="ARBA" id="ARBA00023136"/>
    </source>
</evidence>
<feature type="transmembrane region" description="Helical" evidence="19">
    <location>
        <begin position="142"/>
        <end position="165"/>
    </location>
</feature>
<comment type="similarity">
    <text evidence="4 19">Belongs to the CobS family.</text>
</comment>
<dbReference type="PANTHER" id="PTHR34148">
    <property type="entry name" value="ADENOSYLCOBINAMIDE-GDP RIBAZOLETRANSFERASE"/>
    <property type="match status" value="1"/>
</dbReference>
<dbReference type="NCBIfam" id="TIGR00317">
    <property type="entry name" value="cobS"/>
    <property type="match status" value="1"/>
</dbReference>
<feature type="transmembrane region" description="Helical" evidence="19">
    <location>
        <begin position="237"/>
        <end position="256"/>
    </location>
</feature>
<keyword evidence="7 19" id="KW-1003">Cell membrane</keyword>
<evidence type="ECO:0000256" key="14">
    <source>
        <dbReference type="ARBA" id="ARBA00025228"/>
    </source>
</evidence>
<comment type="subcellular location">
    <subcellularLocation>
        <location evidence="2 19">Cell membrane</location>
        <topology evidence="2 19">Multi-pass membrane protein</topology>
    </subcellularLocation>
</comment>
<name>A0A840PVI4_URETH</name>
<evidence type="ECO:0000256" key="17">
    <source>
        <dbReference type="ARBA" id="ARBA00048623"/>
    </source>
</evidence>
<comment type="catalytic activity">
    <reaction evidence="18 19">
        <text>alpha-ribazole 5'-phosphate + adenosylcob(III)inamide-GDP = adenosylcob(III)alamin 5'-phosphate + GMP + H(+)</text>
        <dbReference type="Rhea" id="RHEA:23560"/>
        <dbReference type="ChEBI" id="CHEBI:15378"/>
        <dbReference type="ChEBI" id="CHEBI:57918"/>
        <dbReference type="ChEBI" id="CHEBI:58115"/>
        <dbReference type="ChEBI" id="CHEBI:60487"/>
        <dbReference type="ChEBI" id="CHEBI:60493"/>
        <dbReference type="EC" id="2.7.8.26"/>
    </reaction>
</comment>
<dbReference type="GO" id="GO:0009236">
    <property type="term" value="P:cobalamin biosynthetic process"/>
    <property type="evidence" value="ECO:0007669"/>
    <property type="project" value="UniProtKB-UniRule"/>
</dbReference>
<comment type="cofactor">
    <cofactor evidence="1 19">
        <name>Mg(2+)</name>
        <dbReference type="ChEBI" id="CHEBI:18420"/>
    </cofactor>
</comment>
<evidence type="ECO:0000256" key="7">
    <source>
        <dbReference type="ARBA" id="ARBA00022475"/>
    </source>
</evidence>
<dbReference type="AlphaFoldDB" id="A0A840PVI4"/>
<keyword evidence="11 19" id="KW-0460">Magnesium</keyword>
<evidence type="ECO:0000256" key="18">
    <source>
        <dbReference type="ARBA" id="ARBA00049504"/>
    </source>
</evidence>
<keyword evidence="8 19" id="KW-0169">Cobalamin biosynthesis</keyword>
<keyword evidence="21" id="KW-1185">Reference proteome</keyword>
<evidence type="ECO:0000256" key="2">
    <source>
        <dbReference type="ARBA" id="ARBA00004651"/>
    </source>
</evidence>
<evidence type="ECO:0000256" key="19">
    <source>
        <dbReference type="HAMAP-Rule" id="MF_00719"/>
    </source>
</evidence>
<feature type="transmembrane region" description="Helical" evidence="19">
    <location>
        <begin position="185"/>
        <end position="203"/>
    </location>
</feature>
<feature type="transmembrane region" description="Helical" evidence="19">
    <location>
        <begin position="35"/>
        <end position="55"/>
    </location>
</feature>
<comment type="pathway">
    <text evidence="3 19">Cofactor biosynthesis; adenosylcobalamin biosynthesis; adenosylcobalamin from cob(II)yrinate a,c-diamide: step 7/7.</text>
</comment>
<dbReference type="EMBL" id="JACHGZ010000033">
    <property type="protein sequence ID" value="MBB5149967.1"/>
    <property type="molecule type" value="Genomic_DNA"/>
</dbReference>
<dbReference type="GO" id="GO:0008818">
    <property type="term" value="F:cobalamin 5'-phosphate synthase activity"/>
    <property type="evidence" value="ECO:0007669"/>
    <property type="project" value="UniProtKB-UniRule"/>
</dbReference>
<evidence type="ECO:0000256" key="11">
    <source>
        <dbReference type="ARBA" id="ARBA00022842"/>
    </source>
</evidence>
<keyword evidence="9 19" id="KW-0808">Transferase</keyword>
<keyword evidence="12 19" id="KW-1133">Transmembrane helix</keyword>
<evidence type="ECO:0000256" key="3">
    <source>
        <dbReference type="ARBA" id="ARBA00004663"/>
    </source>
</evidence>
<dbReference type="UniPathway" id="UPA00148">
    <property type="reaction ID" value="UER00238"/>
</dbReference>
<evidence type="ECO:0000256" key="15">
    <source>
        <dbReference type="ARBA" id="ARBA00032605"/>
    </source>
</evidence>
<feature type="transmembrane region" description="Helical" evidence="19">
    <location>
        <begin position="112"/>
        <end position="135"/>
    </location>
</feature>
<dbReference type="GO" id="GO:0051073">
    <property type="term" value="F:adenosylcobinamide-GDP ribazoletransferase activity"/>
    <property type="evidence" value="ECO:0007669"/>
    <property type="project" value="UniProtKB-UniRule"/>
</dbReference>
<dbReference type="InterPro" id="IPR003805">
    <property type="entry name" value="CobS"/>
</dbReference>
<comment type="catalytic activity">
    <reaction evidence="17 19">
        <text>alpha-ribazole + adenosylcob(III)inamide-GDP = adenosylcob(III)alamin + GMP + H(+)</text>
        <dbReference type="Rhea" id="RHEA:16049"/>
        <dbReference type="ChEBI" id="CHEBI:10329"/>
        <dbReference type="ChEBI" id="CHEBI:15378"/>
        <dbReference type="ChEBI" id="CHEBI:18408"/>
        <dbReference type="ChEBI" id="CHEBI:58115"/>
        <dbReference type="ChEBI" id="CHEBI:60487"/>
        <dbReference type="EC" id="2.7.8.26"/>
    </reaction>
</comment>
<dbReference type="Proteomes" id="UP000557217">
    <property type="component" value="Unassembled WGS sequence"/>
</dbReference>
<sequence>MKNIIAGLLLSLQFFTSFPIRKTLPMNNKTVTAMFGTMPFISFFMGVIVVLVILLNDVYFHFTTLFLAIIIVIINIMMTGGLHLDGWIDLSDAYFSYRDKEKRLEILSDSRIGAFGAINLVLIVLLKIGIFYEYLHQRPTNFYLFFIILPVLCRLAILIYFNLSVNVKESGLAAYFKKHVKAKSLWIYIACYIFIILITGFVLNEYKLFVLTFSMFVMTWIYRHWTYRHFGGMTGDLLGALYEGMELALWGMLLLFI</sequence>
<organism evidence="20 21">
    <name type="scientific">Ureibacillus thermosphaericus</name>
    <dbReference type="NCBI Taxonomy" id="51173"/>
    <lineage>
        <taxon>Bacteria</taxon>
        <taxon>Bacillati</taxon>
        <taxon>Bacillota</taxon>
        <taxon>Bacilli</taxon>
        <taxon>Bacillales</taxon>
        <taxon>Caryophanaceae</taxon>
        <taxon>Ureibacillus</taxon>
    </lineage>
</organism>
<accession>A0A840PVI4</accession>
<dbReference type="HAMAP" id="MF_00719">
    <property type="entry name" value="CobS"/>
    <property type="match status" value="1"/>
</dbReference>
<protein>
    <recommendedName>
        <fullName evidence="6 19">Adenosylcobinamide-GDP ribazoletransferase</fullName>
        <ecNumber evidence="5 19">2.7.8.26</ecNumber>
    </recommendedName>
    <alternativeName>
        <fullName evidence="16 19">Cobalamin synthase</fullName>
    </alternativeName>
    <alternativeName>
        <fullName evidence="15 19">Cobalamin-5'-phosphate synthase</fullName>
    </alternativeName>
</protein>
<evidence type="ECO:0000256" key="1">
    <source>
        <dbReference type="ARBA" id="ARBA00001946"/>
    </source>
</evidence>
<evidence type="ECO:0000313" key="20">
    <source>
        <dbReference type="EMBL" id="MBB5149967.1"/>
    </source>
</evidence>
<evidence type="ECO:0000256" key="9">
    <source>
        <dbReference type="ARBA" id="ARBA00022679"/>
    </source>
</evidence>
<keyword evidence="13 19" id="KW-0472">Membrane</keyword>
<evidence type="ECO:0000256" key="16">
    <source>
        <dbReference type="ARBA" id="ARBA00032853"/>
    </source>
</evidence>
<evidence type="ECO:0000256" key="6">
    <source>
        <dbReference type="ARBA" id="ARBA00015850"/>
    </source>
</evidence>
<evidence type="ECO:0000256" key="5">
    <source>
        <dbReference type="ARBA" id="ARBA00013200"/>
    </source>
</evidence>
<feature type="transmembrane region" description="Helical" evidence="19">
    <location>
        <begin position="62"/>
        <end position="84"/>
    </location>
</feature>
<evidence type="ECO:0000313" key="21">
    <source>
        <dbReference type="Proteomes" id="UP000557217"/>
    </source>
</evidence>
<comment type="caution">
    <text evidence="20">The sequence shown here is derived from an EMBL/GenBank/DDBJ whole genome shotgun (WGS) entry which is preliminary data.</text>
</comment>
<evidence type="ECO:0000256" key="10">
    <source>
        <dbReference type="ARBA" id="ARBA00022692"/>
    </source>
</evidence>